<sequence length="365" mass="41107">MLRKCPHHELPVWHQVQTFYNGFTLANRATIDAAAGGTIMKKLPSEAFNIIDEIVTNLYSYGQERADKRTAGIHSIDAVSALSAQMASLTHKVDNLGAAMWNGTPIGPCGLTSTHTPKLTIRDGAVTQTFHGVTISSRDPLDIIHHDSNLHKRRKATLKICSPNSSLQQTPDSKIKMHASKVKKRRCRNLEVQMGQLVSIVSGRKEGQLPSDTKKNPKEQVNSITLKSGKTIGEEPPKEQAEETPVQREEEPKEETKGSPLKLNLDIVPPYIPYPKRVLKANLDKQFEKFLEIFKKIHVNIPLIDALSQMPSYAKFLKVVISNKRKWENGETVKLNEECSVILQNKLPPNLKPREFFYPLPYRRD</sequence>
<feature type="compositionally biased region" description="Polar residues" evidence="1">
    <location>
        <begin position="163"/>
        <end position="172"/>
    </location>
</feature>
<feature type="compositionally biased region" description="Basic and acidic residues" evidence="1">
    <location>
        <begin position="203"/>
        <end position="218"/>
    </location>
</feature>
<name>A0AAW2TJZ8_9LAMI</name>
<proteinExistence type="predicted"/>
<organism evidence="2">
    <name type="scientific">Sesamum latifolium</name>
    <dbReference type="NCBI Taxonomy" id="2727402"/>
    <lineage>
        <taxon>Eukaryota</taxon>
        <taxon>Viridiplantae</taxon>
        <taxon>Streptophyta</taxon>
        <taxon>Embryophyta</taxon>
        <taxon>Tracheophyta</taxon>
        <taxon>Spermatophyta</taxon>
        <taxon>Magnoliopsida</taxon>
        <taxon>eudicotyledons</taxon>
        <taxon>Gunneridae</taxon>
        <taxon>Pentapetalae</taxon>
        <taxon>asterids</taxon>
        <taxon>lamiids</taxon>
        <taxon>Lamiales</taxon>
        <taxon>Pedaliaceae</taxon>
        <taxon>Sesamum</taxon>
    </lineage>
</organism>
<protein>
    <recommendedName>
        <fullName evidence="3">Reverse transcriptase domain-containing protein</fullName>
    </recommendedName>
</protein>
<reference evidence="2" key="1">
    <citation type="submission" date="2020-06" db="EMBL/GenBank/DDBJ databases">
        <authorList>
            <person name="Li T."/>
            <person name="Hu X."/>
            <person name="Zhang T."/>
            <person name="Song X."/>
            <person name="Zhang H."/>
            <person name="Dai N."/>
            <person name="Sheng W."/>
            <person name="Hou X."/>
            <person name="Wei L."/>
        </authorList>
    </citation>
    <scope>NUCLEOTIDE SEQUENCE</scope>
    <source>
        <strain evidence="2">KEN1</strain>
        <tissue evidence="2">Leaf</tissue>
    </source>
</reference>
<feature type="region of interest" description="Disordered" evidence="1">
    <location>
        <begin position="202"/>
        <end position="261"/>
    </location>
</feature>
<evidence type="ECO:0008006" key="3">
    <source>
        <dbReference type="Google" id="ProtNLM"/>
    </source>
</evidence>
<gene>
    <name evidence="2" type="ORF">Slati_3840700</name>
</gene>
<dbReference type="AlphaFoldDB" id="A0AAW2TJZ8"/>
<accession>A0AAW2TJZ8</accession>
<reference evidence="2" key="2">
    <citation type="journal article" date="2024" name="Plant">
        <title>Genomic evolution and insights into agronomic trait innovations of Sesamum species.</title>
        <authorList>
            <person name="Miao H."/>
            <person name="Wang L."/>
            <person name="Qu L."/>
            <person name="Liu H."/>
            <person name="Sun Y."/>
            <person name="Le M."/>
            <person name="Wang Q."/>
            <person name="Wei S."/>
            <person name="Zheng Y."/>
            <person name="Lin W."/>
            <person name="Duan Y."/>
            <person name="Cao H."/>
            <person name="Xiong S."/>
            <person name="Wang X."/>
            <person name="Wei L."/>
            <person name="Li C."/>
            <person name="Ma Q."/>
            <person name="Ju M."/>
            <person name="Zhao R."/>
            <person name="Li G."/>
            <person name="Mu C."/>
            <person name="Tian Q."/>
            <person name="Mei H."/>
            <person name="Zhang T."/>
            <person name="Gao T."/>
            <person name="Zhang H."/>
        </authorList>
    </citation>
    <scope>NUCLEOTIDE SEQUENCE</scope>
    <source>
        <strain evidence="2">KEN1</strain>
    </source>
</reference>
<dbReference type="EMBL" id="JACGWN010000014">
    <property type="protein sequence ID" value="KAL0405268.1"/>
    <property type="molecule type" value="Genomic_DNA"/>
</dbReference>
<comment type="caution">
    <text evidence="2">The sequence shown here is derived from an EMBL/GenBank/DDBJ whole genome shotgun (WGS) entry which is preliminary data.</text>
</comment>
<evidence type="ECO:0000256" key="1">
    <source>
        <dbReference type="SAM" id="MobiDB-lite"/>
    </source>
</evidence>
<feature type="region of interest" description="Disordered" evidence="1">
    <location>
        <begin position="163"/>
        <end position="184"/>
    </location>
</feature>
<feature type="compositionally biased region" description="Basic and acidic residues" evidence="1">
    <location>
        <begin position="232"/>
        <end position="257"/>
    </location>
</feature>
<feature type="compositionally biased region" description="Polar residues" evidence="1">
    <location>
        <begin position="219"/>
        <end position="228"/>
    </location>
</feature>
<evidence type="ECO:0000313" key="2">
    <source>
        <dbReference type="EMBL" id="KAL0405268.1"/>
    </source>
</evidence>